<feature type="domain" description="5'-3' exonuclease" evidence="20">
    <location>
        <begin position="1"/>
        <end position="256"/>
    </location>
</feature>
<dbReference type="InterPro" id="IPR018320">
    <property type="entry name" value="DNA_polymerase_1"/>
</dbReference>
<dbReference type="InterPro" id="IPR043502">
    <property type="entry name" value="DNA/RNA_pol_sf"/>
</dbReference>
<sequence length="921" mass="102780">MPPFVLVDGSYFLFRAFHALPPLTTSTGLHTNAIRGAISAIQKLMRRTQPTHMAVIFDTPEPTFRHKLSPIYKGDRPSMPEELSQQIPYLHALIKAQGIPLYFLAGAEADDIIGTLTKRALAEGHHVLISTGDKDMAQLVNEHVKLEDSFKERVLDEAGVFEKFGVHPNQIIDYLTLMGDASDGIMGVPGVGAKTAAKLLNEYGTLNNIIANADQLKGKLSQNIKDNVDNIKVDHQLASIVCDLDLALDWHDLKLANPNVDQLRELYTELEFRNQLQSLDHPNNPNSPAYQQTSQSIAKAEQKAEPVVVEDHANLSSQDDQLGNATYHTVLKQQDWDALLQRMQQADHFAIDTETTNLDYRVAELVGFSVAFDAKDAYYIPVAHDYEGAPEQLNRELVLAQIKPILENEQVKKIGHHLKYDAHIFANHGITIQGWYFDTMLASYVLNAAATRHGMDDVARLYLSHLTTTFEQIAGKGAKQKTFNQIELEVAAHYAAEDAHVTYRLYEVLAEKLKSSPELVNILHNIEMPVARVLTGMEEDGIKLDHQFLDQLSVEFSETIQTLEAQAAELAGEAFNVASPKQVGEVLFEKLGLKGGKKTATGQYSTSESILEKIEHPLAEVILEHRGLAKLKNTYTDRLIEQSHDTTHRVHTSYHQALTATGRLSSTDPNLQNIPIRTPIGRQIRKAFIAPEGRVLLAADYSQIELRLMAHFSQDDALVHAFQQGQDVHRRTASEVLGIAIEDVTNDQRRQAKAVNFGLLYGMSEFGLTRQLGFSREESRSYIARYFQRYPGVLDYMERTRQIAREQGFVETILGRRLYTPDIMASNKMIKQAAERAAINAPLQGSAADIIKLAMIAVDKMLPKDQAKLLLQVHDELVFEADAAIADELSKQIAEVMQSVLEISVPFVVEVGQGPNWDAAH</sequence>
<dbReference type="InterPro" id="IPR002421">
    <property type="entry name" value="5-3_exonuclease"/>
</dbReference>
<dbReference type="CDD" id="cd09898">
    <property type="entry name" value="H3TH_53EXO"/>
    <property type="match status" value="1"/>
</dbReference>
<dbReference type="FunFam" id="3.40.50.1010:FF:000001">
    <property type="entry name" value="DNA polymerase I"/>
    <property type="match status" value="1"/>
</dbReference>
<dbReference type="SUPFAM" id="SSF88723">
    <property type="entry name" value="PIN domain-like"/>
    <property type="match status" value="1"/>
</dbReference>
<evidence type="ECO:0000259" key="20">
    <source>
        <dbReference type="SMART" id="SM00475"/>
    </source>
</evidence>
<dbReference type="GO" id="GO:0003677">
    <property type="term" value="F:DNA binding"/>
    <property type="evidence" value="ECO:0007669"/>
    <property type="project" value="UniProtKB-UniRule"/>
</dbReference>
<dbReference type="eggNOG" id="COG0749">
    <property type="taxonomic scope" value="Bacteria"/>
</dbReference>
<comment type="catalytic activity">
    <reaction evidence="15 17">
        <text>DNA(n) + a 2'-deoxyribonucleoside 5'-triphosphate = DNA(n+1) + diphosphate</text>
        <dbReference type="Rhea" id="RHEA:22508"/>
        <dbReference type="Rhea" id="RHEA-COMP:17339"/>
        <dbReference type="Rhea" id="RHEA-COMP:17340"/>
        <dbReference type="ChEBI" id="CHEBI:33019"/>
        <dbReference type="ChEBI" id="CHEBI:61560"/>
        <dbReference type="ChEBI" id="CHEBI:173112"/>
        <dbReference type="EC" id="2.7.7.7"/>
    </reaction>
</comment>
<comment type="caution">
    <text evidence="22">The sequence shown here is derived from an EMBL/GenBank/DDBJ whole genome shotgun (WGS) entry which is preliminary data.</text>
</comment>
<protein>
    <recommendedName>
        <fullName evidence="4 16">DNA polymerase I</fullName>
        <ecNumber evidence="3 16">2.7.7.7</ecNumber>
    </recommendedName>
</protein>
<dbReference type="CDD" id="cd08637">
    <property type="entry name" value="DNA_pol_A_pol_I_C"/>
    <property type="match status" value="1"/>
</dbReference>
<dbReference type="GO" id="GO:0008408">
    <property type="term" value="F:3'-5' exonuclease activity"/>
    <property type="evidence" value="ECO:0007669"/>
    <property type="project" value="UniProtKB-UniRule"/>
</dbReference>
<dbReference type="AlphaFoldDB" id="N9MNT5"/>
<dbReference type="SMART" id="SM00482">
    <property type="entry name" value="POLAc"/>
    <property type="match status" value="1"/>
</dbReference>
<dbReference type="EC" id="2.7.7.7" evidence="3 16"/>
<dbReference type="FunFam" id="1.10.150.20:FF:000002">
    <property type="entry name" value="DNA polymerase I"/>
    <property type="match status" value="1"/>
</dbReference>
<organism evidence="22 23">
    <name type="scientific">Acinetobacter dispersus</name>
    <dbReference type="NCBI Taxonomy" id="70348"/>
    <lineage>
        <taxon>Bacteria</taxon>
        <taxon>Pseudomonadati</taxon>
        <taxon>Pseudomonadota</taxon>
        <taxon>Gammaproteobacteria</taxon>
        <taxon>Moraxellales</taxon>
        <taxon>Moraxellaceae</taxon>
        <taxon>Acinetobacter</taxon>
    </lineage>
</organism>
<dbReference type="PATRIC" id="fig|1217703.3.peg.526"/>
<evidence type="ECO:0000256" key="12">
    <source>
        <dbReference type="ARBA" id="ARBA00022932"/>
    </source>
</evidence>
<dbReference type="SMART" id="SM00279">
    <property type="entry name" value="HhH2"/>
    <property type="match status" value="1"/>
</dbReference>
<evidence type="ECO:0000256" key="11">
    <source>
        <dbReference type="ARBA" id="ARBA00022839"/>
    </source>
</evidence>
<dbReference type="Pfam" id="PF02739">
    <property type="entry name" value="5_3_exonuc_N"/>
    <property type="match status" value="1"/>
</dbReference>
<comment type="similarity">
    <text evidence="1 17">Belongs to the DNA polymerase type-A family.</text>
</comment>
<evidence type="ECO:0000256" key="3">
    <source>
        <dbReference type="ARBA" id="ARBA00012417"/>
    </source>
</evidence>
<dbReference type="GO" id="GO:0006261">
    <property type="term" value="P:DNA-templated DNA replication"/>
    <property type="evidence" value="ECO:0007669"/>
    <property type="project" value="UniProtKB-UniRule"/>
</dbReference>
<evidence type="ECO:0000259" key="21">
    <source>
        <dbReference type="SMART" id="SM00482"/>
    </source>
</evidence>
<gene>
    <name evidence="17" type="primary">polA</name>
    <name evidence="22" type="ORF">F904_00547</name>
</gene>
<dbReference type="FunFam" id="1.10.150.20:FF:000003">
    <property type="entry name" value="DNA polymerase I"/>
    <property type="match status" value="1"/>
</dbReference>
<dbReference type="EMBL" id="APRL01000005">
    <property type="protein sequence ID" value="ENW94970.1"/>
    <property type="molecule type" value="Genomic_DNA"/>
</dbReference>
<dbReference type="HOGENOM" id="CLU_004675_0_0_6"/>
<evidence type="ECO:0000256" key="16">
    <source>
        <dbReference type="NCBIfam" id="TIGR00593"/>
    </source>
</evidence>
<dbReference type="RefSeq" id="WP_005184707.1">
    <property type="nucleotide sequence ID" value="NZ_KB850049.1"/>
</dbReference>
<dbReference type="CDD" id="cd06139">
    <property type="entry name" value="DNA_polA_I_Ecoli_like_exo"/>
    <property type="match status" value="1"/>
</dbReference>
<dbReference type="PRINTS" id="PR00868">
    <property type="entry name" value="DNAPOLI"/>
</dbReference>
<feature type="compositionally biased region" description="Polar residues" evidence="18">
    <location>
        <begin position="277"/>
        <end position="297"/>
    </location>
</feature>
<dbReference type="Pfam" id="PF01612">
    <property type="entry name" value="DNA_pol_A_exo1"/>
    <property type="match status" value="1"/>
</dbReference>
<dbReference type="SMART" id="SM00475">
    <property type="entry name" value="53EXOc"/>
    <property type="match status" value="1"/>
</dbReference>
<keyword evidence="13 17" id="KW-0238">DNA-binding</keyword>
<evidence type="ECO:0000256" key="14">
    <source>
        <dbReference type="ARBA" id="ARBA00023204"/>
    </source>
</evidence>
<dbReference type="SUPFAM" id="SSF53098">
    <property type="entry name" value="Ribonuclease H-like"/>
    <property type="match status" value="1"/>
</dbReference>
<dbReference type="InterPro" id="IPR008918">
    <property type="entry name" value="HhH2"/>
</dbReference>
<dbReference type="InterPro" id="IPR029060">
    <property type="entry name" value="PIN-like_dom_sf"/>
</dbReference>
<feature type="domain" description="DNA-directed DNA polymerase family A palm" evidence="21">
    <location>
        <begin position="681"/>
        <end position="885"/>
    </location>
</feature>
<dbReference type="InterPro" id="IPR036279">
    <property type="entry name" value="5-3_exonuclease_C_sf"/>
</dbReference>
<dbReference type="PROSITE" id="PS00447">
    <property type="entry name" value="DNA_POLYMERASE_A"/>
    <property type="match status" value="1"/>
</dbReference>
<dbReference type="InterPro" id="IPR012337">
    <property type="entry name" value="RNaseH-like_sf"/>
</dbReference>
<dbReference type="eggNOG" id="COG0258">
    <property type="taxonomic scope" value="Bacteria"/>
</dbReference>
<evidence type="ECO:0000256" key="6">
    <source>
        <dbReference type="ARBA" id="ARBA00022695"/>
    </source>
</evidence>
<dbReference type="Gene3D" id="1.10.150.20">
    <property type="entry name" value="5' to 3' exonuclease, C-terminal subdomain"/>
    <property type="match status" value="2"/>
</dbReference>
<feature type="domain" description="3'-5' exonuclease" evidence="19">
    <location>
        <begin position="327"/>
        <end position="514"/>
    </location>
</feature>
<keyword evidence="8" id="KW-0540">Nuclease</keyword>
<feature type="region of interest" description="Disordered" evidence="18">
    <location>
        <begin position="277"/>
        <end position="303"/>
    </location>
</feature>
<dbReference type="Pfam" id="PF01367">
    <property type="entry name" value="5_3_exonuc"/>
    <property type="match status" value="1"/>
</dbReference>
<dbReference type="Gene3D" id="3.30.70.370">
    <property type="match status" value="1"/>
</dbReference>
<dbReference type="InterPro" id="IPR020045">
    <property type="entry name" value="DNA_polI_H3TH"/>
</dbReference>
<evidence type="ECO:0000256" key="18">
    <source>
        <dbReference type="SAM" id="MobiDB-lite"/>
    </source>
</evidence>
<dbReference type="SMART" id="SM00474">
    <property type="entry name" value="35EXOc"/>
    <property type="match status" value="1"/>
</dbReference>
<evidence type="ECO:0000256" key="17">
    <source>
        <dbReference type="RuleBase" id="RU004460"/>
    </source>
</evidence>
<dbReference type="OrthoDB" id="9806424at2"/>
<evidence type="ECO:0000313" key="22">
    <source>
        <dbReference type="EMBL" id="ENW94970.1"/>
    </source>
</evidence>
<evidence type="ECO:0000256" key="9">
    <source>
        <dbReference type="ARBA" id="ARBA00022763"/>
    </source>
</evidence>
<dbReference type="PANTHER" id="PTHR10133">
    <property type="entry name" value="DNA POLYMERASE I"/>
    <property type="match status" value="1"/>
</dbReference>
<evidence type="ECO:0000256" key="13">
    <source>
        <dbReference type="ARBA" id="ARBA00023125"/>
    </source>
</evidence>
<dbReference type="FunFam" id="3.30.420.10:FF:000026">
    <property type="entry name" value="DNA polymerase I"/>
    <property type="match status" value="1"/>
</dbReference>
<dbReference type="InterPro" id="IPR002562">
    <property type="entry name" value="3'-5'_exonuclease_dom"/>
</dbReference>
<evidence type="ECO:0000256" key="15">
    <source>
        <dbReference type="ARBA" id="ARBA00049244"/>
    </source>
</evidence>
<dbReference type="NCBIfam" id="NF004397">
    <property type="entry name" value="PRK05755.1"/>
    <property type="match status" value="1"/>
</dbReference>
<keyword evidence="11 17" id="KW-0269">Exonuclease</keyword>
<dbReference type="SUPFAM" id="SSF56672">
    <property type="entry name" value="DNA/RNA polymerases"/>
    <property type="match status" value="1"/>
</dbReference>
<name>N9MNT5_9GAMM</name>
<keyword evidence="12 17" id="KW-0239">DNA-directed DNA polymerase</keyword>
<keyword evidence="6 17" id="KW-0548">Nucleotidyltransferase</keyword>
<dbReference type="Pfam" id="PF00476">
    <property type="entry name" value="DNA_pol_A"/>
    <property type="match status" value="1"/>
</dbReference>
<dbReference type="InterPro" id="IPR020046">
    <property type="entry name" value="5-3_exonucl_a-hlix_arch_N"/>
</dbReference>
<dbReference type="SUPFAM" id="SSF47807">
    <property type="entry name" value="5' to 3' exonuclease, C-terminal subdomain"/>
    <property type="match status" value="1"/>
</dbReference>
<dbReference type="Gene3D" id="1.20.1060.10">
    <property type="entry name" value="Taq DNA Polymerase, Chain T, domain 4"/>
    <property type="match status" value="1"/>
</dbReference>
<dbReference type="GO" id="GO:0008409">
    <property type="term" value="F:5'-3' exonuclease activity"/>
    <property type="evidence" value="ECO:0007669"/>
    <property type="project" value="UniProtKB-UniRule"/>
</dbReference>
<dbReference type="CDD" id="cd09859">
    <property type="entry name" value="PIN_53EXO"/>
    <property type="match status" value="1"/>
</dbReference>
<dbReference type="InterPro" id="IPR002298">
    <property type="entry name" value="DNA_polymerase_A"/>
</dbReference>
<dbReference type="PANTHER" id="PTHR10133:SF27">
    <property type="entry name" value="DNA POLYMERASE NU"/>
    <property type="match status" value="1"/>
</dbReference>
<evidence type="ECO:0000256" key="1">
    <source>
        <dbReference type="ARBA" id="ARBA00007705"/>
    </source>
</evidence>
<keyword evidence="14 17" id="KW-0234">DNA repair</keyword>
<keyword evidence="23" id="KW-1185">Reference proteome</keyword>
<evidence type="ECO:0000256" key="7">
    <source>
        <dbReference type="ARBA" id="ARBA00022705"/>
    </source>
</evidence>
<evidence type="ECO:0000256" key="2">
    <source>
        <dbReference type="ARBA" id="ARBA00011541"/>
    </source>
</evidence>
<dbReference type="InterPro" id="IPR036397">
    <property type="entry name" value="RNaseH_sf"/>
</dbReference>
<keyword evidence="9 17" id="KW-0227">DNA damage</keyword>
<keyword evidence="10 17" id="KW-0378">Hydrolase</keyword>
<evidence type="ECO:0000256" key="4">
    <source>
        <dbReference type="ARBA" id="ARBA00020311"/>
    </source>
</evidence>
<keyword evidence="5 17" id="KW-0808">Transferase</keyword>
<dbReference type="InterPro" id="IPR001098">
    <property type="entry name" value="DNA-dir_DNA_pol_A_palm_dom"/>
</dbReference>
<dbReference type="Gene3D" id="3.40.50.1010">
    <property type="entry name" value="5'-nuclease"/>
    <property type="match status" value="1"/>
</dbReference>
<comment type="subunit">
    <text evidence="2">Single-chain monomer with multiple functions.</text>
</comment>
<dbReference type="GO" id="GO:0006302">
    <property type="term" value="P:double-strand break repair"/>
    <property type="evidence" value="ECO:0007669"/>
    <property type="project" value="TreeGrafter"/>
</dbReference>
<evidence type="ECO:0000256" key="8">
    <source>
        <dbReference type="ARBA" id="ARBA00022722"/>
    </source>
</evidence>
<accession>N9MNT5</accession>
<evidence type="ECO:0000259" key="19">
    <source>
        <dbReference type="SMART" id="SM00474"/>
    </source>
</evidence>
<dbReference type="FunFam" id="1.20.1060.10:FF:000001">
    <property type="entry name" value="DNA polymerase I"/>
    <property type="match status" value="1"/>
</dbReference>
<dbReference type="NCBIfam" id="TIGR00593">
    <property type="entry name" value="pola"/>
    <property type="match status" value="1"/>
</dbReference>
<reference evidence="22 23" key="1">
    <citation type="submission" date="2013-02" db="EMBL/GenBank/DDBJ databases">
        <title>The Genome Sequence of Acinetobacter sp. ANC 4105.</title>
        <authorList>
            <consortium name="The Broad Institute Genome Sequencing Platform"/>
            <consortium name="The Broad Institute Genome Sequencing Center for Infectious Disease"/>
            <person name="Cerqueira G."/>
            <person name="Feldgarden M."/>
            <person name="Courvalin P."/>
            <person name="Perichon B."/>
            <person name="Grillot-Courvalin C."/>
            <person name="Clermont D."/>
            <person name="Rocha E."/>
            <person name="Yoon E.-J."/>
            <person name="Nemec A."/>
            <person name="Walker B."/>
            <person name="Young S.K."/>
            <person name="Zeng Q."/>
            <person name="Gargeya S."/>
            <person name="Fitzgerald M."/>
            <person name="Haas B."/>
            <person name="Abouelleil A."/>
            <person name="Alvarado L."/>
            <person name="Arachchi H.M."/>
            <person name="Berlin A.M."/>
            <person name="Chapman S.B."/>
            <person name="Dewar J."/>
            <person name="Goldberg J."/>
            <person name="Griggs A."/>
            <person name="Gujja S."/>
            <person name="Hansen M."/>
            <person name="Howarth C."/>
            <person name="Imamovic A."/>
            <person name="Larimer J."/>
            <person name="McCowan C."/>
            <person name="Murphy C."/>
            <person name="Neiman D."/>
            <person name="Pearson M."/>
            <person name="Priest M."/>
            <person name="Roberts A."/>
            <person name="Saif S."/>
            <person name="Shea T."/>
            <person name="Sisk P."/>
            <person name="Sykes S."/>
            <person name="Wortman J."/>
            <person name="Nusbaum C."/>
            <person name="Birren B."/>
        </authorList>
    </citation>
    <scope>NUCLEOTIDE SEQUENCE [LARGE SCALE GENOMIC DNA]</scope>
    <source>
        <strain evidence="22 23">ANC 4105</strain>
    </source>
</reference>
<dbReference type="InterPro" id="IPR019760">
    <property type="entry name" value="DNA-dir_DNA_pol_A_CS"/>
</dbReference>
<dbReference type="GO" id="GO:0003887">
    <property type="term" value="F:DNA-directed DNA polymerase activity"/>
    <property type="evidence" value="ECO:0007669"/>
    <property type="project" value="UniProtKB-UniRule"/>
</dbReference>
<keyword evidence="7 17" id="KW-0235">DNA replication</keyword>
<evidence type="ECO:0000313" key="23">
    <source>
        <dbReference type="Proteomes" id="UP000013261"/>
    </source>
</evidence>
<dbReference type="Proteomes" id="UP000013261">
    <property type="component" value="Unassembled WGS sequence"/>
</dbReference>
<proteinExistence type="inferred from homology"/>
<evidence type="ECO:0000256" key="5">
    <source>
        <dbReference type="ARBA" id="ARBA00022679"/>
    </source>
</evidence>
<comment type="function">
    <text evidence="17">In addition to polymerase activity, this DNA polymerase exhibits 3'-5' and 5'-3' exonuclease activity.</text>
</comment>
<evidence type="ECO:0000256" key="10">
    <source>
        <dbReference type="ARBA" id="ARBA00022801"/>
    </source>
</evidence>
<dbReference type="Gene3D" id="3.30.420.10">
    <property type="entry name" value="Ribonuclease H-like superfamily/Ribonuclease H"/>
    <property type="match status" value="1"/>
</dbReference>